<gene>
    <name evidence="2" type="ORF">HRG_01281</name>
</gene>
<name>A0A9P8NAD0_9HYPO</name>
<dbReference type="SUPFAM" id="SSF51905">
    <property type="entry name" value="FAD/NAD(P)-binding domain"/>
    <property type="match status" value="1"/>
</dbReference>
<dbReference type="AlphaFoldDB" id="A0A9P8NAD0"/>
<dbReference type="GO" id="GO:0005737">
    <property type="term" value="C:cytoplasm"/>
    <property type="evidence" value="ECO:0007669"/>
    <property type="project" value="TreeGrafter"/>
</dbReference>
<dbReference type="GeneID" id="68350410"/>
<dbReference type="Pfam" id="PF01266">
    <property type="entry name" value="DAO"/>
    <property type="match status" value="1"/>
</dbReference>
<dbReference type="Gene3D" id="3.50.50.60">
    <property type="entry name" value="FAD/NAD(P)-binding domain"/>
    <property type="match status" value="1"/>
</dbReference>
<dbReference type="InterPro" id="IPR006076">
    <property type="entry name" value="FAD-dep_OxRdtase"/>
</dbReference>
<protein>
    <submittedName>
        <fullName evidence="2">FAD dependent oxidoreductase domain-containing protein</fullName>
    </submittedName>
</protein>
<dbReference type="SUPFAM" id="SSF54373">
    <property type="entry name" value="FAD-linked reductases, C-terminal domain"/>
    <property type="match status" value="1"/>
</dbReference>
<evidence type="ECO:0000259" key="1">
    <source>
        <dbReference type="Pfam" id="PF01266"/>
    </source>
</evidence>
<dbReference type="Gene3D" id="3.30.9.10">
    <property type="entry name" value="D-Amino Acid Oxidase, subunit A, domain 2"/>
    <property type="match status" value="1"/>
</dbReference>
<dbReference type="RefSeq" id="XP_044726152.1">
    <property type="nucleotide sequence ID" value="XM_044859752.1"/>
</dbReference>
<evidence type="ECO:0000313" key="3">
    <source>
        <dbReference type="Proteomes" id="UP000824596"/>
    </source>
</evidence>
<organism evidence="2 3">
    <name type="scientific">Hirsutella rhossiliensis</name>
    <dbReference type="NCBI Taxonomy" id="111463"/>
    <lineage>
        <taxon>Eukaryota</taxon>
        <taxon>Fungi</taxon>
        <taxon>Dikarya</taxon>
        <taxon>Ascomycota</taxon>
        <taxon>Pezizomycotina</taxon>
        <taxon>Sordariomycetes</taxon>
        <taxon>Hypocreomycetidae</taxon>
        <taxon>Hypocreales</taxon>
        <taxon>Ophiocordycipitaceae</taxon>
        <taxon>Hirsutella</taxon>
    </lineage>
</organism>
<comment type="caution">
    <text evidence="2">The sequence shown here is derived from an EMBL/GenBank/DDBJ whole genome shotgun (WGS) entry which is preliminary data.</text>
</comment>
<sequence>MLEAREACWGAAGRNGGHCLPHVFNREPHIPRFELATFEFLQDLVAANDIPCAWRTVGCVRGLTSPEAVEAALVTDKAGLETNRVLALAGAVFQSDAAKCWAYKLVCWLLEDHLQGHPADEFNLQTNTPVTQLRRAESSWTLDTPRGQITANQVLIAKNAYTSRLLARFTDCIVPVRGQICALEAPEDARPLEHTYVWVRGDVDGYLIQRDGGLLILGGERLGGDKGVSRDDEVDARVGRRLRRVLASAVKLKPHGRRENEELVAAWEWTGIMGYSRDGHPWVGPVPERLGGGPGLWVCAGYSRCGMPVAPRCALAVAEMMLGRDGHVHVPTDFIVSEERLDICLVAHMAGKT</sequence>
<reference evidence="2" key="1">
    <citation type="submission" date="2021-09" db="EMBL/GenBank/DDBJ databases">
        <title>A high-quality genome of the endoparasitic fungus Hirsutella rhossiliensis with a comparison of Hirsutella genomes reveals transposable elements contributing to genome size variation.</title>
        <authorList>
            <person name="Lin R."/>
            <person name="Jiao Y."/>
            <person name="Sun X."/>
            <person name="Ling J."/>
            <person name="Xie B."/>
            <person name="Cheng X."/>
        </authorList>
    </citation>
    <scope>NUCLEOTIDE SEQUENCE</scope>
    <source>
        <strain evidence="2">HR02</strain>
    </source>
</reference>
<dbReference type="EMBL" id="JAIZPD010000001">
    <property type="protein sequence ID" value="KAH0968639.1"/>
    <property type="molecule type" value="Genomic_DNA"/>
</dbReference>
<keyword evidence="3" id="KW-1185">Reference proteome</keyword>
<dbReference type="PANTHER" id="PTHR13847">
    <property type="entry name" value="SARCOSINE DEHYDROGENASE-RELATED"/>
    <property type="match status" value="1"/>
</dbReference>
<dbReference type="Proteomes" id="UP000824596">
    <property type="component" value="Unassembled WGS sequence"/>
</dbReference>
<proteinExistence type="predicted"/>
<dbReference type="PANTHER" id="PTHR13847:SF129">
    <property type="entry name" value="FAD DEPENDENT OXIDOREDUCTASE"/>
    <property type="match status" value="1"/>
</dbReference>
<dbReference type="OrthoDB" id="429143at2759"/>
<evidence type="ECO:0000313" key="2">
    <source>
        <dbReference type="EMBL" id="KAH0968639.1"/>
    </source>
</evidence>
<feature type="domain" description="FAD dependent oxidoreductase" evidence="1">
    <location>
        <begin position="2"/>
        <end position="320"/>
    </location>
</feature>
<accession>A0A9P8NAD0</accession>
<dbReference type="InterPro" id="IPR036188">
    <property type="entry name" value="FAD/NAD-bd_sf"/>
</dbReference>